<dbReference type="GO" id="GO:0008270">
    <property type="term" value="F:zinc ion binding"/>
    <property type="evidence" value="ECO:0007669"/>
    <property type="project" value="UniProtKB-KW"/>
</dbReference>
<feature type="compositionally biased region" description="Basic residues" evidence="2">
    <location>
        <begin position="238"/>
        <end position="265"/>
    </location>
</feature>
<feature type="domain" description="C2H2-type" evidence="3">
    <location>
        <begin position="315"/>
        <end position="345"/>
    </location>
</feature>
<dbReference type="Pfam" id="PF15961">
    <property type="entry name" value="DUF4764"/>
    <property type="match status" value="2"/>
</dbReference>
<keyword evidence="5" id="KW-1185">Reference proteome</keyword>
<comment type="caution">
    <text evidence="4">The sequence shown here is derived from an EMBL/GenBank/DDBJ whole genome shotgun (WGS) entry which is preliminary data.</text>
</comment>
<feature type="region of interest" description="Disordered" evidence="2">
    <location>
        <begin position="229"/>
        <end position="305"/>
    </location>
</feature>
<accession>A0AAV2ZHV5</accession>
<evidence type="ECO:0000313" key="4">
    <source>
        <dbReference type="EMBL" id="DBA14545.1"/>
    </source>
</evidence>
<dbReference type="PANTHER" id="PTHR16116">
    <property type="entry name" value="ZINC FINGER PROTEIN 839"/>
    <property type="match status" value="1"/>
</dbReference>
<keyword evidence="1" id="KW-0863">Zinc-finger</keyword>
<feature type="region of interest" description="Disordered" evidence="2">
    <location>
        <begin position="640"/>
        <end position="666"/>
    </location>
</feature>
<dbReference type="AlphaFoldDB" id="A0AAV2ZHV5"/>
<evidence type="ECO:0000256" key="1">
    <source>
        <dbReference type="PROSITE-ProRule" id="PRU00042"/>
    </source>
</evidence>
<dbReference type="Proteomes" id="UP001181693">
    <property type="component" value="Unassembled WGS sequence"/>
</dbReference>
<dbReference type="PANTHER" id="PTHR16116:SF5">
    <property type="entry name" value="ZINC FINGER PROTEIN 839"/>
    <property type="match status" value="1"/>
</dbReference>
<dbReference type="EMBL" id="DYDO01000013">
    <property type="protein sequence ID" value="DBA14545.1"/>
    <property type="molecule type" value="Genomic_DNA"/>
</dbReference>
<reference evidence="4" key="1">
    <citation type="thesis" date="2020" institute="ProQuest LLC" country="789 East Eisenhower Parkway, Ann Arbor, MI, USA">
        <title>Comparative Genomics and Chromosome Evolution.</title>
        <authorList>
            <person name="Mudd A.B."/>
        </authorList>
    </citation>
    <scope>NUCLEOTIDE SEQUENCE</scope>
    <source>
        <strain evidence="4">1538</strain>
        <tissue evidence="4">Blood</tissue>
    </source>
</reference>
<dbReference type="InterPro" id="IPR013087">
    <property type="entry name" value="Znf_C2H2_type"/>
</dbReference>
<feature type="region of interest" description="Disordered" evidence="2">
    <location>
        <begin position="196"/>
        <end position="215"/>
    </location>
</feature>
<proteinExistence type="predicted"/>
<keyword evidence="1" id="KW-0862">Zinc</keyword>
<feature type="compositionally biased region" description="Basic and acidic residues" evidence="2">
    <location>
        <begin position="567"/>
        <end position="577"/>
    </location>
</feature>
<name>A0AAV2ZHV5_PYXAD</name>
<dbReference type="InterPro" id="IPR039946">
    <property type="entry name" value="ZN839"/>
</dbReference>
<keyword evidence="1" id="KW-0479">Metal-binding</keyword>
<gene>
    <name evidence="4" type="ORF">GDO54_005499</name>
</gene>
<organism evidence="4 5">
    <name type="scientific">Pyxicephalus adspersus</name>
    <name type="common">African bullfrog</name>
    <dbReference type="NCBI Taxonomy" id="30357"/>
    <lineage>
        <taxon>Eukaryota</taxon>
        <taxon>Metazoa</taxon>
        <taxon>Chordata</taxon>
        <taxon>Craniata</taxon>
        <taxon>Vertebrata</taxon>
        <taxon>Euteleostomi</taxon>
        <taxon>Amphibia</taxon>
        <taxon>Batrachia</taxon>
        <taxon>Anura</taxon>
        <taxon>Neobatrachia</taxon>
        <taxon>Ranoidea</taxon>
        <taxon>Pyxicephalidae</taxon>
        <taxon>Pyxicephalinae</taxon>
        <taxon>Pyxicephalus</taxon>
    </lineage>
</organism>
<protein>
    <recommendedName>
        <fullName evidence="3">C2H2-type domain-containing protein</fullName>
    </recommendedName>
</protein>
<feature type="compositionally biased region" description="Low complexity" evidence="2">
    <location>
        <begin position="650"/>
        <end position="663"/>
    </location>
</feature>
<sequence length="829" mass="89999">MAAPIGHDKMAAEAAGEFMQVVVGGDLEPGQQVVVLQGATGEEMRATDISSEFLQSIAHTDTIYYVQPDGSLVPGGTLAEVTGGEGTIGAPVMMDAALQLKNVADQVALRPGAPNQVTRINQKQVKSICVQVPGLKSESVEDVNADDNLSNPVNLGTNNTAVVTTQVVQVKATPQPAQPLVVKAVQPPVQVMIQQNPVQVKEQDDNNEGEDSAEEHGCCVAHHQYGSCALGNTEKPQKKGQKRKKVAKIKTRSGRISRPPKHKAKDYKFLKVGESIQDSSVDSEEYSELSSEDEDGSKEKAPRDGQTYAVKNSLFQCQKCEKSYMGKGGVFRHYRLYPAHGQMDPSFVVEDKKSGDIGGTVEPKKPIPRPRKRLLEDPANPTVSSQHTLAKDGLEMVLVPSPRRGRPQMTGRRFGRPRKILRNGTVEQHAVSVKEMIQQCEEKDLKEQVAPSFTKLLSVYDFLVLKVKQDHMDTKPLFPHVYREFEKLHSMVKSLAEEYVINMDQNVEKPLEVTDTKVAESLGISKEMTVKAAPSSSSVTAQQKVVFVEHNDESSDDELMPPSKRLKMGDADSKTEEEGLVAEDCETSHSGGLGQHDNNQLTFDSAPDPGTDSTSEEVEQTTTSATGDLLVEVAESLQPHTQSIDHSQESLSYEQSSDPSQSQDHPINLSCQLAEEILSLQTHIVQNDTKEAADTEPASNLTCDLQTEATELEISCDHNLSSDDCSQVVDHTRTVLSTSSVPTTLAEAVCREATQVSFVEVGGTLIPTTNAFTTGNLSGVTPAFSLNHGQELLFIQSAEEAATEEAVVIFDNTGAAETHLDTVVALVKM</sequence>
<evidence type="ECO:0000259" key="3">
    <source>
        <dbReference type="PROSITE" id="PS50157"/>
    </source>
</evidence>
<dbReference type="PROSITE" id="PS50157">
    <property type="entry name" value="ZINC_FINGER_C2H2_2"/>
    <property type="match status" value="1"/>
</dbReference>
<evidence type="ECO:0000256" key="2">
    <source>
        <dbReference type="SAM" id="MobiDB-lite"/>
    </source>
</evidence>
<dbReference type="InterPro" id="IPR031885">
    <property type="entry name" value="DUF4764"/>
</dbReference>
<feature type="region of interest" description="Disordered" evidence="2">
    <location>
        <begin position="353"/>
        <end position="386"/>
    </location>
</feature>
<evidence type="ECO:0000313" key="5">
    <source>
        <dbReference type="Proteomes" id="UP001181693"/>
    </source>
</evidence>
<feature type="compositionally biased region" description="Acidic residues" evidence="2">
    <location>
        <begin position="281"/>
        <end position="296"/>
    </location>
</feature>
<feature type="region of interest" description="Disordered" evidence="2">
    <location>
        <begin position="550"/>
        <end position="623"/>
    </location>
</feature>